<name>A0A920CE06_9BACL</name>
<dbReference type="CDD" id="cd02440">
    <property type="entry name" value="AdoMet_MTases"/>
    <property type="match status" value="1"/>
</dbReference>
<evidence type="ECO:0000259" key="2">
    <source>
        <dbReference type="Pfam" id="PF08241"/>
    </source>
</evidence>
<sequence>MATLKGEIAGKGAYGIDAPKVVRNLLTIGIILAAVGVVVLRFGGIIGMIAAILLLLGGIVCLAEGVLMIWSSKRGKAYVVKALIEKLNVQETDRVLDVGCGRGFLLHSLAKQVLHGKATGIDIWNAEDQSGNHPTVTLRNAEAEGVTERVEILQADARQLPFEDGTFDIVASSLAIHNISHPAERQKAIAEIVRVLKPAGKVALLDFQHTGEYAQMMIQSGLEQVQISKWHFAMFPPVRIVTGVKK</sequence>
<dbReference type="PANTHER" id="PTHR45277">
    <property type="entry name" value="EXPRESSED PROTEIN"/>
    <property type="match status" value="1"/>
</dbReference>
<comment type="caution">
    <text evidence="3">The sequence shown here is derived from an EMBL/GenBank/DDBJ whole genome shotgun (WGS) entry which is preliminary data.</text>
</comment>
<dbReference type="InterPro" id="IPR029063">
    <property type="entry name" value="SAM-dependent_MTases_sf"/>
</dbReference>
<dbReference type="SUPFAM" id="SSF53335">
    <property type="entry name" value="S-adenosyl-L-methionine-dependent methyltransferases"/>
    <property type="match status" value="1"/>
</dbReference>
<keyword evidence="3" id="KW-0489">Methyltransferase</keyword>
<dbReference type="EMBL" id="BORQ01000005">
    <property type="protein sequence ID" value="GIO33312.1"/>
    <property type="molecule type" value="Genomic_DNA"/>
</dbReference>
<proteinExistence type="predicted"/>
<dbReference type="GO" id="GO:0032259">
    <property type="term" value="P:methylation"/>
    <property type="evidence" value="ECO:0007669"/>
    <property type="project" value="UniProtKB-KW"/>
</dbReference>
<reference evidence="3" key="1">
    <citation type="submission" date="2021-03" db="EMBL/GenBank/DDBJ databases">
        <title>Antimicrobial resistance genes in bacteria isolated from Japanese honey, and their potential for conferring macrolide and lincosamide resistance in the American foulbrood pathogen Paenibacillus larvae.</title>
        <authorList>
            <person name="Okamoto M."/>
            <person name="Kumagai M."/>
            <person name="Kanamori H."/>
            <person name="Takamatsu D."/>
        </authorList>
    </citation>
    <scope>NUCLEOTIDE SEQUENCE</scope>
    <source>
        <strain evidence="3">J2TS6</strain>
    </source>
</reference>
<keyword evidence="4" id="KW-1185">Reference proteome</keyword>
<evidence type="ECO:0000256" key="1">
    <source>
        <dbReference type="SAM" id="Phobius"/>
    </source>
</evidence>
<keyword evidence="1" id="KW-0472">Membrane</keyword>
<keyword evidence="1" id="KW-1133">Transmembrane helix</keyword>
<keyword evidence="3" id="KW-0808">Transferase</keyword>
<dbReference type="Gene3D" id="3.40.50.150">
    <property type="entry name" value="Vaccinia Virus protein VP39"/>
    <property type="match status" value="1"/>
</dbReference>
<dbReference type="Proteomes" id="UP000679779">
    <property type="component" value="Unassembled WGS sequence"/>
</dbReference>
<feature type="transmembrane region" description="Helical" evidence="1">
    <location>
        <begin position="45"/>
        <end position="70"/>
    </location>
</feature>
<evidence type="ECO:0000313" key="3">
    <source>
        <dbReference type="EMBL" id="GIO33312.1"/>
    </source>
</evidence>
<dbReference type="Pfam" id="PF08241">
    <property type="entry name" value="Methyltransf_11"/>
    <property type="match status" value="1"/>
</dbReference>
<dbReference type="InterPro" id="IPR013216">
    <property type="entry name" value="Methyltransf_11"/>
</dbReference>
<dbReference type="AlphaFoldDB" id="A0A920CE06"/>
<evidence type="ECO:0000313" key="4">
    <source>
        <dbReference type="Proteomes" id="UP000679779"/>
    </source>
</evidence>
<dbReference type="RefSeq" id="WP_160044107.1">
    <property type="nucleotide sequence ID" value="NZ_BORQ01000005.1"/>
</dbReference>
<feature type="transmembrane region" description="Helical" evidence="1">
    <location>
        <begin position="21"/>
        <end position="39"/>
    </location>
</feature>
<keyword evidence="1" id="KW-0812">Transmembrane</keyword>
<accession>A0A920CE06</accession>
<feature type="domain" description="Methyltransferase type 11" evidence="2">
    <location>
        <begin position="96"/>
        <end position="203"/>
    </location>
</feature>
<organism evidence="3 4">
    <name type="scientific">Paenibacillus albilobatus</name>
    <dbReference type="NCBI Taxonomy" id="2716884"/>
    <lineage>
        <taxon>Bacteria</taxon>
        <taxon>Bacillati</taxon>
        <taxon>Bacillota</taxon>
        <taxon>Bacilli</taxon>
        <taxon>Bacillales</taxon>
        <taxon>Paenibacillaceae</taxon>
        <taxon>Paenibacillus</taxon>
    </lineage>
</organism>
<protein>
    <submittedName>
        <fullName evidence="3">Type 11 methyltransferase</fullName>
    </submittedName>
</protein>
<dbReference type="GO" id="GO:0008757">
    <property type="term" value="F:S-adenosylmethionine-dependent methyltransferase activity"/>
    <property type="evidence" value="ECO:0007669"/>
    <property type="project" value="InterPro"/>
</dbReference>
<gene>
    <name evidence="3" type="ORF">J2TS6_44530</name>
</gene>
<dbReference type="PANTHER" id="PTHR45277:SF1">
    <property type="entry name" value="EXPRESSED PROTEIN"/>
    <property type="match status" value="1"/>
</dbReference>